<evidence type="ECO:0000313" key="1">
    <source>
        <dbReference type="EMBL" id="PAV92918.1"/>
    </source>
</evidence>
<name>A0A2A2M391_9BILA</name>
<organism evidence="1 2">
    <name type="scientific">Diploscapter pachys</name>
    <dbReference type="NCBI Taxonomy" id="2018661"/>
    <lineage>
        <taxon>Eukaryota</taxon>
        <taxon>Metazoa</taxon>
        <taxon>Ecdysozoa</taxon>
        <taxon>Nematoda</taxon>
        <taxon>Chromadorea</taxon>
        <taxon>Rhabditida</taxon>
        <taxon>Rhabditina</taxon>
        <taxon>Rhabditomorpha</taxon>
        <taxon>Rhabditoidea</taxon>
        <taxon>Rhabditidae</taxon>
        <taxon>Diploscapter</taxon>
    </lineage>
</organism>
<keyword evidence="2" id="KW-1185">Reference proteome</keyword>
<evidence type="ECO:0000313" key="2">
    <source>
        <dbReference type="Proteomes" id="UP000218231"/>
    </source>
</evidence>
<proteinExistence type="predicted"/>
<comment type="caution">
    <text evidence="1">The sequence shown here is derived from an EMBL/GenBank/DDBJ whole genome shotgun (WGS) entry which is preliminary data.</text>
</comment>
<protein>
    <submittedName>
        <fullName evidence="1">Uncharacterized protein</fullName>
    </submittedName>
</protein>
<reference evidence="1 2" key="1">
    <citation type="journal article" date="2017" name="Curr. Biol.">
        <title>Genome architecture and evolution of a unichromosomal asexual nematode.</title>
        <authorList>
            <person name="Fradin H."/>
            <person name="Zegar C."/>
            <person name="Gutwein M."/>
            <person name="Lucas J."/>
            <person name="Kovtun M."/>
            <person name="Corcoran D."/>
            <person name="Baugh L.R."/>
            <person name="Kiontke K."/>
            <person name="Gunsalus K."/>
            <person name="Fitch D.H."/>
            <person name="Piano F."/>
        </authorList>
    </citation>
    <scope>NUCLEOTIDE SEQUENCE [LARGE SCALE GENOMIC DNA]</scope>
    <source>
        <strain evidence="1">PF1309</strain>
    </source>
</reference>
<sequence length="102" mass="11058">MLLDADDLLLPDEPMPAAERLGVGRRVGIVRRHVPPHDRRGIARDIEARLEAVLQPHTRDRFGIDPAPGGVAADRLAGGADLLLVGHVAYPSLSGCENVYRH</sequence>
<gene>
    <name evidence="1" type="ORF">WR25_13018</name>
</gene>
<dbReference type="AlphaFoldDB" id="A0A2A2M391"/>
<dbReference type="EMBL" id="LIAE01005899">
    <property type="protein sequence ID" value="PAV92918.1"/>
    <property type="molecule type" value="Genomic_DNA"/>
</dbReference>
<dbReference type="Proteomes" id="UP000218231">
    <property type="component" value="Unassembled WGS sequence"/>
</dbReference>
<accession>A0A2A2M391</accession>